<evidence type="ECO:0000256" key="6">
    <source>
        <dbReference type="SAM" id="MobiDB-lite"/>
    </source>
</evidence>
<evidence type="ECO:0008006" key="10">
    <source>
        <dbReference type="Google" id="ProtNLM"/>
    </source>
</evidence>
<organism evidence="8 9">
    <name type="scientific">Meripilus lineatus</name>
    <dbReference type="NCBI Taxonomy" id="2056292"/>
    <lineage>
        <taxon>Eukaryota</taxon>
        <taxon>Fungi</taxon>
        <taxon>Dikarya</taxon>
        <taxon>Basidiomycota</taxon>
        <taxon>Agaricomycotina</taxon>
        <taxon>Agaricomycetes</taxon>
        <taxon>Polyporales</taxon>
        <taxon>Meripilaceae</taxon>
        <taxon>Meripilus</taxon>
    </lineage>
</organism>
<feature type="transmembrane region" description="Helical" evidence="7">
    <location>
        <begin position="513"/>
        <end position="538"/>
    </location>
</feature>
<keyword evidence="5 7" id="KW-0472">Membrane</keyword>
<dbReference type="PANTHER" id="PTHR12385:SF88">
    <property type="entry name" value="CHOLINE TRANSPORTER-LIKE PROTEIN CTL1"/>
    <property type="match status" value="1"/>
</dbReference>
<reference evidence="8" key="1">
    <citation type="submission" date="2022-07" db="EMBL/GenBank/DDBJ databases">
        <title>Genome Sequence of Physisporinus lineatus.</title>
        <authorList>
            <person name="Buettner E."/>
        </authorList>
    </citation>
    <scope>NUCLEOTIDE SEQUENCE</scope>
    <source>
        <strain evidence="8">VT162</strain>
    </source>
</reference>
<feature type="region of interest" description="Disordered" evidence="6">
    <location>
        <begin position="16"/>
        <end position="185"/>
    </location>
</feature>
<feature type="transmembrane region" description="Helical" evidence="7">
    <location>
        <begin position="622"/>
        <end position="643"/>
    </location>
</feature>
<evidence type="ECO:0000256" key="5">
    <source>
        <dbReference type="ARBA" id="ARBA00023136"/>
    </source>
</evidence>
<evidence type="ECO:0000256" key="1">
    <source>
        <dbReference type="ARBA" id="ARBA00004141"/>
    </source>
</evidence>
<feature type="compositionally biased region" description="Pro residues" evidence="6">
    <location>
        <begin position="723"/>
        <end position="732"/>
    </location>
</feature>
<evidence type="ECO:0000313" key="8">
    <source>
        <dbReference type="EMBL" id="KAJ3484764.1"/>
    </source>
</evidence>
<feature type="transmembrane region" description="Helical" evidence="7">
    <location>
        <begin position="211"/>
        <end position="232"/>
    </location>
</feature>
<comment type="similarity">
    <text evidence="2">Belongs to the CTL (choline transporter-like) family.</text>
</comment>
<feature type="transmembrane region" description="Helical" evidence="7">
    <location>
        <begin position="280"/>
        <end position="306"/>
    </location>
</feature>
<evidence type="ECO:0000256" key="3">
    <source>
        <dbReference type="ARBA" id="ARBA00022692"/>
    </source>
</evidence>
<feature type="region of interest" description="Disordered" evidence="6">
    <location>
        <begin position="788"/>
        <end position="843"/>
    </location>
</feature>
<feature type="compositionally biased region" description="Low complexity" evidence="6">
    <location>
        <begin position="16"/>
        <end position="28"/>
    </location>
</feature>
<keyword evidence="3 7" id="KW-0812">Transmembrane</keyword>
<sequence length="843" mass="91654">MAASFAAYASQFLTRQQSGGASSLSSSQPLFYSFTTDNGSHAGNGHETDLDDLDDPHLRGDSAQYSRYTIRESRDEEMAQVEDDDPYLRLDEDEPGTSRHHSTTLPLLGVSEGDASKGWLAHASPLRSPSPPLSESSVESHGPPSNIFSTPSIQPSSHRPLPPPPPRAEPTLSLTESLLPRDGRTRPLDVFSLPDPRYVPRGRRKFNDSRWTAVWCAGISICYLSSILILILVRMPKYSVRLLPYTTLLRTVPMLTILIVLSALVSYAHIFLLRIFVKPVMIATSIFIPATLFISAVWAFVGSFMWDGDKEPTWGETVGLRLFSIIPLVLCIITARRLVHLPRDIHTASSLLTLTTRLLVANPFLLALSPTVLLAALIASIPFITLTFRLLLVGYSYRPIDDPSVLEWHVRAWANWAIVGTVGVWLWSWGVARGVLRTTCAGVIGAWYFADPHIPLPPPSSTHTIHAAIFRATQPSLGSVVLSALIMASIRVMGLLVLALRALPAYLPPYMRFVSIGAAMAVGYLETVTNALSTYALVYTGLTGDPFLPSARRARALTGAVESSSLARYRRKFKTERSDRFGLCFCSSIDNVDCCSFGIELPFRACDVFVCCAYPWGPAQALWAALLAGGVTALVGLFSVGLVKDTADALYICYCIDKDVGERRRDEVFDAFEYENRGRRPPPPEQQQTIQPRQAYPQTPSTAKPNPIRPVSEPRRTQQLATNPPPRGPTPDPFESSPLDEDPYSSGSSPQLDASASVGLGMNMSMMMGNAMSAMSTGLGSMGRGVGVGAGRTGRDREPGESVQMSPIGRSANLDSSAFPGSVGDLEGGEGVDSQMFPGSDLF</sequence>
<comment type="caution">
    <text evidence="8">The sequence shown here is derived from an EMBL/GenBank/DDBJ whole genome shotgun (WGS) entry which is preliminary data.</text>
</comment>
<dbReference type="PANTHER" id="PTHR12385">
    <property type="entry name" value="CHOLINE TRANSPORTER-LIKE (SLC FAMILY 44)"/>
    <property type="match status" value="1"/>
</dbReference>
<feature type="region of interest" description="Disordered" evidence="6">
    <location>
        <begin position="672"/>
        <end position="756"/>
    </location>
</feature>
<proteinExistence type="inferred from homology"/>
<protein>
    <recommendedName>
        <fullName evidence="10">Plasma-membrane choline transporter-domain-containing protein</fullName>
    </recommendedName>
</protein>
<feature type="transmembrane region" description="Helical" evidence="7">
    <location>
        <begin position="360"/>
        <end position="388"/>
    </location>
</feature>
<feature type="compositionally biased region" description="Acidic residues" evidence="6">
    <location>
        <begin position="78"/>
        <end position="95"/>
    </location>
</feature>
<feature type="transmembrane region" description="Helical" evidence="7">
    <location>
        <begin position="408"/>
        <end position="427"/>
    </location>
</feature>
<comment type="subcellular location">
    <subcellularLocation>
        <location evidence="1">Membrane</location>
        <topology evidence="1">Multi-pass membrane protein</topology>
    </subcellularLocation>
</comment>
<evidence type="ECO:0000256" key="2">
    <source>
        <dbReference type="ARBA" id="ARBA00007168"/>
    </source>
</evidence>
<keyword evidence="9" id="KW-1185">Reference proteome</keyword>
<dbReference type="GO" id="GO:0005886">
    <property type="term" value="C:plasma membrane"/>
    <property type="evidence" value="ECO:0007669"/>
    <property type="project" value="TreeGrafter"/>
</dbReference>
<evidence type="ECO:0000313" key="9">
    <source>
        <dbReference type="Proteomes" id="UP001212997"/>
    </source>
</evidence>
<feature type="compositionally biased region" description="Polar residues" evidence="6">
    <location>
        <begin position="29"/>
        <end position="41"/>
    </location>
</feature>
<keyword evidence="4 7" id="KW-1133">Transmembrane helix</keyword>
<feature type="compositionally biased region" description="Polar residues" evidence="6">
    <location>
        <begin position="745"/>
        <end position="754"/>
    </location>
</feature>
<feature type="transmembrane region" description="Helical" evidence="7">
    <location>
        <begin position="480"/>
        <end position="501"/>
    </location>
</feature>
<evidence type="ECO:0000256" key="7">
    <source>
        <dbReference type="SAM" id="Phobius"/>
    </source>
</evidence>
<accession>A0AAD5YGY7</accession>
<dbReference type="InterPro" id="IPR007603">
    <property type="entry name" value="Choline_transptr-like"/>
</dbReference>
<feature type="transmembrane region" description="Helical" evidence="7">
    <location>
        <begin position="318"/>
        <end position="339"/>
    </location>
</feature>
<dbReference type="GO" id="GO:0022857">
    <property type="term" value="F:transmembrane transporter activity"/>
    <property type="evidence" value="ECO:0007669"/>
    <property type="project" value="InterPro"/>
</dbReference>
<dbReference type="AlphaFoldDB" id="A0AAD5YGY7"/>
<feature type="transmembrane region" description="Helical" evidence="7">
    <location>
        <begin position="252"/>
        <end position="273"/>
    </location>
</feature>
<dbReference type="Pfam" id="PF04515">
    <property type="entry name" value="Choline_transpo"/>
    <property type="match status" value="1"/>
</dbReference>
<dbReference type="EMBL" id="JANAWD010000177">
    <property type="protein sequence ID" value="KAJ3484764.1"/>
    <property type="molecule type" value="Genomic_DNA"/>
</dbReference>
<gene>
    <name evidence="8" type="ORF">NLI96_g5421</name>
</gene>
<name>A0AAD5YGY7_9APHY</name>
<evidence type="ECO:0000256" key="4">
    <source>
        <dbReference type="ARBA" id="ARBA00022989"/>
    </source>
</evidence>
<dbReference type="Proteomes" id="UP001212997">
    <property type="component" value="Unassembled WGS sequence"/>
</dbReference>